<keyword evidence="3 6" id="KW-0694">RNA-binding</keyword>
<dbReference type="GO" id="GO:0003735">
    <property type="term" value="F:structural constituent of ribosome"/>
    <property type="evidence" value="ECO:0007669"/>
    <property type="project" value="UniProtKB-UniRule"/>
</dbReference>
<sequence>MSRVGKNPVVVPNGVTINLTEQQISAKGKLGELNLPLNSADISVTQEDNQIWVKPKNDSKRARALWGTTRANIANLVTGVSEGFTKKLEITGVGYRAQVQGKKLVLQLGFSHDVEMEIPEGLNVVAEKPTLVAISGADKQVVGQFAANARGWRGPEPYKGKGVRYEGEYILRKEGKKK</sequence>
<feature type="domain" description="Large ribosomal subunit protein uL6 alpha-beta" evidence="9">
    <location>
        <begin position="11"/>
        <end position="83"/>
    </location>
</feature>
<dbReference type="EMBL" id="JPWB01000003">
    <property type="protein sequence ID" value="RCK23328.1"/>
    <property type="molecule type" value="Genomic_DNA"/>
</dbReference>
<dbReference type="InterPro" id="IPR002358">
    <property type="entry name" value="Ribosomal_uL6_CS"/>
</dbReference>
<dbReference type="InterPro" id="IPR020040">
    <property type="entry name" value="Ribosomal_uL6_a/b-dom"/>
</dbReference>
<evidence type="ECO:0000256" key="2">
    <source>
        <dbReference type="ARBA" id="ARBA00022730"/>
    </source>
</evidence>
<feature type="domain" description="Large ribosomal subunit protein uL6 alpha-beta" evidence="9">
    <location>
        <begin position="92"/>
        <end position="165"/>
    </location>
</feature>
<evidence type="ECO:0000256" key="4">
    <source>
        <dbReference type="ARBA" id="ARBA00022980"/>
    </source>
</evidence>
<dbReference type="InterPro" id="IPR019906">
    <property type="entry name" value="Ribosomal_uL6_bac-type"/>
</dbReference>
<reference evidence="10 11" key="1">
    <citation type="submission" date="2014-07" db="EMBL/GenBank/DDBJ databases">
        <title>Draft genome sequence of Thalassospira profundimaris R8-17.</title>
        <authorList>
            <person name="Lai Q."/>
            <person name="Shao Z."/>
        </authorList>
    </citation>
    <scope>NUCLEOTIDE SEQUENCE [LARGE SCALE GENOMIC DNA]</scope>
    <source>
        <strain evidence="10 11">R8-17</strain>
    </source>
</reference>
<protein>
    <recommendedName>
        <fullName evidence="6">Large ribosomal subunit protein uL6</fullName>
    </recommendedName>
</protein>
<dbReference type="PROSITE" id="PS00525">
    <property type="entry name" value="RIBOSOMAL_L6_1"/>
    <property type="match status" value="1"/>
</dbReference>
<evidence type="ECO:0000256" key="1">
    <source>
        <dbReference type="ARBA" id="ARBA00009356"/>
    </source>
</evidence>
<comment type="similarity">
    <text evidence="1 6 7">Belongs to the universal ribosomal protein uL6 family.</text>
</comment>
<comment type="caution">
    <text evidence="10">The sequence shown here is derived from an EMBL/GenBank/DDBJ whole genome shotgun (WGS) entry which is preliminary data.</text>
</comment>
<organism evidence="10 11">
    <name type="scientific">Thalassospira profundimaris</name>
    <dbReference type="NCBI Taxonomy" id="502049"/>
    <lineage>
        <taxon>Bacteria</taxon>
        <taxon>Pseudomonadati</taxon>
        <taxon>Pseudomonadota</taxon>
        <taxon>Alphaproteobacteria</taxon>
        <taxon>Rhodospirillales</taxon>
        <taxon>Thalassospiraceae</taxon>
        <taxon>Thalassospira</taxon>
    </lineage>
</organism>
<evidence type="ECO:0000256" key="6">
    <source>
        <dbReference type="HAMAP-Rule" id="MF_01365"/>
    </source>
</evidence>
<dbReference type="NCBIfam" id="TIGR03654">
    <property type="entry name" value="L6_bact"/>
    <property type="match status" value="1"/>
</dbReference>
<dbReference type="Pfam" id="PF00347">
    <property type="entry name" value="Ribosomal_L6"/>
    <property type="match status" value="2"/>
</dbReference>
<dbReference type="PRINTS" id="PR00059">
    <property type="entry name" value="RIBOSOMALL6"/>
</dbReference>
<keyword evidence="5 6" id="KW-0687">Ribonucleoprotein</keyword>
<gene>
    <name evidence="6" type="primary">rplF</name>
    <name evidence="10" type="ORF">TH6_09955</name>
</gene>
<evidence type="ECO:0000313" key="10">
    <source>
        <dbReference type="EMBL" id="RCK23328.1"/>
    </source>
</evidence>
<evidence type="ECO:0000256" key="3">
    <source>
        <dbReference type="ARBA" id="ARBA00022884"/>
    </source>
</evidence>
<dbReference type="PIRSF" id="PIRSF002162">
    <property type="entry name" value="Ribosomal_L6"/>
    <property type="match status" value="1"/>
</dbReference>
<keyword evidence="4 6" id="KW-0689">Ribosomal protein</keyword>
<dbReference type="FunFam" id="3.90.930.12:FF:000001">
    <property type="entry name" value="50S ribosomal protein L6"/>
    <property type="match status" value="1"/>
</dbReference>
<dbReference type="InterPro" id="IPR036789">
    <property type="entry name" value="Ribosomal_uL6-like_a/b-dom_sf"/>
</dbReference>
<dbReference type="SUPFAM" id="SSF56053">
    <property type="entry name" value="Ribosomal protein L6"/>
    <property type="match status" value="2"/>
</dbReference>
<dbReference type="GO" id="GO:0019843">
    <property type="term" value="F:rRNA binding"/>
    <property type="evidence" value="ECO:0007669"/>
    <property type="project" value="UniProtKB-UniRule"/>
</dbReference>
<dbReference type="RefSeq" id="WP_062953736.1">
    <property type="nucleotide sequence ID" value="NZ_JPWB01000003.1"/>
</dbReference>
<evidence type="ECO:0000256" key="7">
    <source>
        <dbReference type="RuleBase" id="RU003869"/>
    </source>
</evidence>
<dbReference type="InterPro" id="IPR000702">
    <property type="entry name" value="Ribosomal_uL6-like"/>
</dbReference>
<dbReference type="FunFam" id="3.90.930.12:FF:000002">
    <property type="entry name" value="50S ribosomal protein L6"/>
    <property type="match status" value="1"/>
</dbReference>
<dbReference type="PANTHER" id="PTHR11655">
    <property type="entry name" value="60S/50S RIBOSOMAL PROTEIN L6/L9"/>
    <property type="match status" value="1"/>
</dbReference>
<dbReference type="AlphaFoldDB" id="A0A367VDN2"/>
<keyword evidence="2 6" id="KW-0699">rRNA-binding</keyword>
<dbReference type="GO" id="GO:0002181">
    <property type="term" value="P:cytoplasmic translation"/>
    <property type="evidence" value="ECO:0007669"/>
    <property type="project" value="TreeGrafter"/>
</dbReference>
<dbReference type="Proteomes" id="UP000253061">
    <property type="component" value="Unassembled WGS sequence"/>
</dbReference>
<comment type="subunit">
    <text evidence="6">Part of the 50S ribosomal subunit.</text>
</comment>
<evidence type="ECO:0000259" key="9">
    <source>
        <dbReference type="Pfam" id="PF00347"/>
    </source>
</evidence>
<dbReference type="Gene3D" id="3.90.930.12">
    <property type="entry name" value="Ribosomal protein L6, alpha-beta domain"/>
    <property type="match status" value="2"/>
</dbReference>
<dbReference type="HAMAP" id="MF_01365_B">
    <property type="entry name" value="Ribosomal_uL6_B"/>
    <property type="match status" value="1"/>
</dbReference>
<name>A0A367VDN2_9PROT</name>
<comment type="function">
    <text evidence="6 8">This protein binds to the 23S rRNA, and is important in its secondary structure. It is located near the subunit interface in the base of the L7/L12 stalk, and near the tRNA binding site of the peptidyltransferase center.</text>
</comment>
<evidence type="ECO:0000256" key="8">
    <source>
        <dbReference type="RuleBase" id="RU003870"/>
    </source>
</evidence>
<proteinExistence type="inferred from homology"/>
<evidence type="ECO:0000313" key="11">
    <source>
        <dbReference type="Proteomes" id="UP000253061"/>
    </source>
</evidence>
<evidence type="ECO:0000256" key="5">
    <source>
        <dbReference type="ARBA" id="ARBA00023274"/>
    </source>
</evidence>
<dbReference type="GO" id="GO:0022625">
    <property type="term" value="C:cytosolic large ribosomal subunit"/>
    <property type="evidence" value="ECO:0007669"/>
    <property type="project" value="UniProtKB-UniRule"/>
</dbReference>
<dbReference type="PANTHER" id="PTHR11655:SF14">
    <property type="entry name" value="LARGE RIBOSOMAL SUBUNIT PROTEIN UL6M"/>
    <property type="match status" value="1"/>
</dbReference>
<accession>A0A367VDN2</accession>